<feature type="signal peptide" evidence="1">
    <location>
        <begin position="1"/>
        <end position="31"/>
    </location>
</feature>
<evidence type="ECO:0000313" key="2">
    <source>
        <dbReference type="EMBL" id="SDI28726.1"/>
    </source>
</evidence>
<dbReference type="EMBL" id="FNDX01000004">
    <property type="protein sequence ID" value="SDI28726.1"/>
    <property type="molecule type" value="Genomic_DNA"/>
</dbReference>
<dbReference type="Gene3D" id="3.40.190.10">
    <property type="entry name" value="Periplasmic binding protein-like II"/>
    <property type="match status" value="2"/>
</dbReference>
<dbReference type="Proteomes" id="UP000199050">
    <property type="component" value="Unassembled WGS sequence"/>
</dbReference>
<dbReference type="PANTHER" id="PTHR43649">
    <property type="entry name" value="ARABINOSE-BINDING PROTEIN-RELATED"/>
    <property type="match status" value="1"/>
</dbReference>
<keyword evidence="1" id="KW-0732">Signal</keyword>
<name>A0A1G8JC12_9BACL</name>
<dbReference type="AlphaFoldDB" id="A0A1G8JC12"/>
<dbReference type="InterPro" id="IPR006059">
    <property type="entry name" value="SBP"/>
</dbReference>
<sequence length="430" mass="46935">MKKEWRKLKKFPAIAGLALVTVVSGCSGSNAGDNEEAGAADGGDKGEITVLYVGDQFWQDQAKEFEQVTGIKVNYEVVNFTEQHDKLATAFAGGSTEYDIVHVRDDFVAEFAPKGFLTPLDDLITEDMKANISDSYFAPMMNGGQIYGFPRYLWPWQFYYNKALFAEAGIENPPATWTEFTAVAEKLKAKGITPYAEPWGETFSYTPFIVHLRAEGGEFWDEEQDLPTFNSPEGVRALQFMADMNLKDKIISPQSVQYDSTAPLADAFAQGTIAMMMNAPHTYPLANNPETSKITGQVGVALVPGAELKTASYAETGGLAIPAGSKNKEQAMEYIKFVTSTEQEKAMAIGIGRIPADNVALQDAEVQEANPHFASVAEQMEYPYGMFKHEKAAAISTEVSRHISAAVAGRETPEEALKAAEANVLKIIGK</sequence>
<dbReference type="PANTHER" id="PTHR43649:SF12">
    <property type="entry name" value="DIACETYLCHITOBIOSE BINDING PROTEIN DASA"/>
    <property type="match status" value="1"/>
</dbReference>
<keyword evidence="3" id="KW-1185">Reference proteome</keyword>
<dbReference type="PROSITE" id="PS51257">
    <property type="entry name" value="PROKAR_LIPOPROTEIN"/>
    <property type="match status" value="1"/>
</dbReference>
<evidence type="ECO:0000313" key="3">
    <source>
        <dbReference type="Proteomes" id="UP000199050"/>
    </source>
</evidence>
<gene>
    <name evidence="2" type="ORF">SAMN05216192_104148</name>
</gene>
<feature type="chain" id="PRO_5038835658" evidence="1">
    <location>
        <begin position="32"/>
        <end position="430"/>
    </location>
</feature>
<protein>
    <submittedName>
        <fullName evidence="2">Carbohydrate ABC transporter substrate-binding protein, CUT1 family</fullName>
    </submittedName>
</protein>
<dbReference type="RefSeq" id="WP_167360605.1">
    <property type="nucleotide sequence ID" value="NZ_CBCSKY010000004.1"/>
</dbReference>
<dbReference type="InterPro" id="IPR050490">
    <property type="entry name" value="Bact_solute-bd_prot1"/>
</dbReference>
<evidence type="ECO:0000256" key="1">
    <source>
        <dbReference type="SAM" id="SignalP"/>
    </source>
</evidence>
<dbReference type="SUPFAM" id="SSF53850">
    <property type="entry name" value="Periplasmic binding protein-like II"/>
    <property type="match status" value="1"/>
</dbReference>
<dbReference type="CDD" id="cd13585">
    <property type="entry name" value="PBP2_TMBP_like"/>
    <property type="match status" value="1"/>
</dbReference>
<proteinExistence type="predicted"/>
<reference evidence="3" key="1">
    <citation type="submission" date="2016-10" db="EMBL/GenBank/DDBJ databases">
        <authorList>
            <person name="Varghese N."/>
            <person name="Submissions S."/>
        </authorList>
    </citation>
    <scope>NUCLEOTIDE SEQUENCE [LARGE SCALE GENOMIC DNA]</scope>
    <source>
        <strain evidence="3">CGMCC 1.11012</strain>
    </source>
</reference>
<organism evidence="2 3">
    <name type="scientific">Paenibacillus typhae</name>
    <dbReference type="NCBI Taxonomy" id="1174501"/>
    <lineage>
        <taxon>Bacteria</taxon>
        <taxon>Bacillati</taxon>
        <taxon>Bacillota</taxon>
        <taxon>Bacilli</taxon>
        <taxon>Bacillales</taxon>
        <taxon>Paenibacillaceae</taxon>
        <taxon>Paenibacillus</taxon>
    </lineage>
</organism>
<dbReference type="STRING" id="1174501.SAMN05216192_104148"/>
<dbReference type="Pfam" id="PF01547">
    <property type="entry name" value="SBP_bac_1"/>
    <property type="match status" value="1"/>
</dbReference>
<accession>A0A1G8JC12</accession>